<dbReference type="InParanoid" id="Q55DP7"/>
<dbReference type="eggNOG" id="ENOG502RBY9">
    <property type="taxonomic scope" value="Eukaryota"/>
</dbReference>
<dbReference type="InterPro" id="IPR050416">
    <property type="entry name" value="FAD-linked_Oxidoreductase"/>
</dbReference>
<dbReference type="GO" id="GO:0005576">
    <property type="term" value="C:extracellular region"/>
    <property type="evidence" value="ECO:0000318"/>
    <property type="project" value="GO_Central"/>
</dbReference>
<keyword evidence="8" id="KW-1185">Reference proteome</keyword>
<evidence type="ECO:0000256" key="5">
    <source>
        <dbReference type="SAM" id="MobiDB-lite"/>
    </source>
</evidence>
<dbReference type="InterPro" id="IPR016166">
    <property type="entry name" value="FAD-bd_PCMH"/>
</dbReference>
<dbReference type="OMA" id="RNSGHSC"/>
<evidence type="ECO:0000313" key="7">
    <source>
        <dbReference type="EMBL" id="EAL72138.1"/>
    </source>
</evidence>
<dbReference type="RefSeq" id="XP_646084.1">
    <property type="nucleotide sequence ID" value="XM_640992.1"/>
</dbReference>
<comment type="similarity">
    <text evidence="1">Belongs to the oxygen-dependent FAD-linked oxidoreductase family.</text>
</comment>
<dbReference type="Pfam" id="PF08031">
    <property type="entry name" value="BBE"/>
    <property type="match status" value="1"/>
</dbReference>
<dbReference type="GO" id="GO:0071949">
    <property type="term" value="F:FAD binding"/>
    <property type="evidence" value="ECO:0007669"/>
    <property type="project" value="InterPro"/>
</dbReference>
<dbReference type="AlphaFoldDB" id="Q55DP7"/>
<comment type="caution">
    <text evidence="7">The sequence shown here is derived from an EMBL/GenBank/DDBJ whole genome shotgun (WGS) entry which is preliminary data.</text>
</comment>
<evidence type="ECO:0000313" key="8">
    <source>
        <dbReference type="Proteomes" id="UP000002195"/>
    </source>
</evidence>
<dbReference type="SMR" id="Q55DP7"/>
<dbReference type="PROSITE" id="PS51387">
    <property type="entry name" value="FAD_PCMH"/>
    <property type="match status" value="1"/>
</dbReference>
<evidence type="ECO:0000256" key="3">
    <source>
        <dbReference type="ARBA" id="ARBA00022827"/>
    </source>
</evidence>
<name>Q55DP7_DICDI</name>
<feature type="domain" description="FAD-binding PCMH-type" evidence="6">
    <location>
        <begin position="37"/>
        <end position="213"/>
    </location>
</feature>
<evidence type="ECO:0000256" key="2">
    <source>
        <dbReference type="ARBA" id="ARBA00022630"/>
    </source>
</evidence>
<dbReference type="InterPro" id="IPR016169">
    <property type="entry name" value="FAD-bd_PCMH_sub2"/>
</dbReference>
<proteinExistence type="inferred from homology"/>
<evidence type="ECO:0000259" key="6">
    <source>
        <dbReference type="PROSITE" id="PS51387"/>
    </source>
</evidence>
<dbReference type="PhylomeDB" id="Q55DP7"/>
<dbReference type="KEGG" id="ddi:DDB_G0269576"/>
<dbReference type="SUPFAM" id="SSF56176">
    <property type="entry name" value="FAD-binding/transporter-associated domain-like"/>
    <property type="match status" value="1"/>
</dbReference>
<keyword evidence="2" id="KW-0285">Flavoprotein</keyword>
<keyword evidence="3" id="KW-0274">FAD</keyword>
<evidence type="ECO:0000256" key="1">
    <source>
        <dbReference type="ARBA" id="ARBA00005466"/>
    </source>
</evidence>
<dbReference type="GO" id="GO:0016491">
    <property type="term" value="F:oxidoreductase activity"/>
    <property type="evidence" value="ECO:0007669"/>
    <property type="project" value="UniProtKB-KW"/>
</dbReference>
<sequence length="523" mass="59884">MNYDEFQSDKKRNNNSIQIIKHSEVPFYYKTNLNGLFKKLPYCYIKVNNYEEIRECIEYAKSINKQVSIRNSGHSCCQYSIIEDSINIDMSNLNQIISIDKEKMTAKVQSSLKFKDYYRITTTKEEGHLMTTPGGGCGDVAIGGLVIGGGSNYLSPKWGTLIDSVLSMTVMLSNGSIVECNDSNQYSDLFWAMRGSGHGLSILLDVTLQLKPIEPSLYHYSLKLNFNSIHFFENLLIIDKFTKTMDTRIYLSIDFRKSFKCQQQQQQKQPPQLLSRLTYFFNGPPEEGEMHFKELLSLLKSGGNGGGGNGDGDGGGGNGGTGEEYEFKKEIMDFKKVGKSFYDIISSFQIEQNEKARSFSKARFCKELNESNIGFIKNILDSMPSSLESMNVPDPNSSFSIMMYYHGGHSKTISKDKCAYVHRDNNWSMVVMANYSQYENDDYFNKWKLIIDDNLSNIGNFIYQNYPDHELTLKLRNTQSLFKNDSNLQHPYFGHHFQKLYSIKLKYDPTDFFSNHPQSIKLN</sequence>
<dbReference type="InterPro" id="IPR006094">
    <property type="entry name" value="Oxid_FAD_bind_N"/>
</dbReference>
<dbReference type="HOGENOM" id="CLU_018354_10_2_1"/>
<dbReference type="PaxDb" id="44689-DDB0190373"/>
<feature type="region of interest" description="Disordered" evidence="5">
    <location>
        <begin position="303"/>
        <end position="322"/>
    </location>
</feature>
<dbReference type="GeneID" id="8617034"/>
<dbReference type="InterPro" id="IPR036318">
    <property type="entry name" value="FAD-bd_PCMH-like_sf"/>
</dbReference>
<gene>
    <name evidence="7" type="ORF">DDB_G0269576</name>
</gene>
<dbReference type="Gene3D" id="3.30.465.10">
    <property type="match status" value="1"/>
</dbReference>
<protein>
    <recommendedName>
        <fullName evidence="6">FAD-binding PCMH-type domain-containing protein</fullName>
    </recommendedName>
</protein>
<dbReference type="Gene3D" id="3.40.462.20">
    <property type="match status" value="1"/>
</dbReference>
<dbReference type="EMBL" id="AAFI02000005">
    <property type="protein sequence ID" value="EAL72138.1"/>
    <property type="molecule type" value="Genomic_DNA"/>
</dbReference>
<keyword evidence="4" id="KW-0560">Oxidoreductase</keyword>
<dbReference type="PANTHER" id="PTHR42973">
    <property type="entry name" value="BINDING OXIDOREDUCTASE, PUTATIVE (AFU_ORTHOLOGUE AFUA_1G17690)-RELATED"/>
    <property type="match status" value="1"/>
</dbReference>
<dbReference type="InterPro" id="IPR012951">
    <property type="entry name" value="BBE"/>
</dbReference>
<evidence type="ECO:0000256" key="4">
    <source>
        <dbReference type="ARBA" id="ARBA00023002"/>
    </source>
</evidence>
<dbReference type="dictyBase" id="DDB_G0269576"/>
<dbReference type="STRING" id="44689.Q55DP7"/>
<organism evidence="7 8">
    <name type="scientific">Dictyostelium discoideum</name>
    <name type="common">Social amoeba</name>
    <dbReference type="NCBI Taxonomy" id="44689"/>
    <lineage>
        <taxon>Eukaryota</taxon>
        <taxon>Amoebozoa</taxon>
        <taxon>Evosea</taxon>
        <taxon>Eumycetozoa</taxon>
        <taxon>Dictyostelia</taxon>
        <taxon>Dictyosteliales</taxon>
        <taxon>Dictyosteliaceae</taxon>
        <taxon>Dictyostelium</taxon>
    </lineage>
</organism>
<accession>Q55DP7</accession>
<reference evidence="7 8" key="1">
    <citation type="journal article" date="2005" name="Nature">
        <title>The genome of the social amoeba Dictyostelium discoideum.</title>
        <authorList>
            <consortium name="The Dictyostelium discoideum Sequencing Consortium"/>
            <person name="Eichinger L."/>
            <person name="Pachebat J.A."/>
            <person name="Glockner G."/>
            <person name="Rajandream M.A."/>
            <person name="Sucgang R."/>
            <person name="Berriman M."/>
            <person name="Song J."/>
            <person name="Olsen R."/>
            <person name="Szafranski K."/>
            <person name="Xu Q."/>
            <person name="Tunggal B."/>
            <person name="Kummerfeld S."/>
            <person name="Madera M."/>
            <person name="Konfortov B.A."/>
            <person name="Rivero F."/>
            <person name="Bankier A.T."/>
            <person name="Lehmann R."/>
            <person name="Hamlin N."/>
            <person name="Davies R."/>
            <person name="Gaudet P."/>
            <person name="Fey P."/>
            <person name="Pilcher K."/>
            <person name="Chen G."/>
            <person name="Saunders D."/>
            <person name="Sodergren E."/>
            <person name="Davis P."/>
            <person name="Kerhornou A."/>
            <person name="Nie X."/>
            <person name="Hall N."/>
            <person name="Anjard C."/>
            <person name="Hemphill L."/>
            <person name="Bason N."/>
            <person name="Farbrother P."/>
            <person name="Desany B."/>
            <person name="Just E."/>
            <person name="Morio T."/>
            <person name="Rost R."/>
            <person name="Churcher C."/>
            <person name="Cooper J."/>
            <person name="Haydock S."/>
            <person name="van Driessche N."/>
            <person name="Cronin A."/>
            <person name="Goodhead I."/>
            <person name="Muzny D."/>
            <person name="Mourier T."/>
            <person name="Pain A."/>
            <person name="Lu M."/>
            <person name="Harper D."/>
            <person name="Lindsay R."/>
            <person name="Hauser H."/>
            <person name="James K."/>
            <person name="Quiles M."/>
            <person name="Madan Babu M."/>
            <person name="Saito T."/>
            <person name="Buchrieser C."/>
            <person name="Wardroper A."/>
            <person name="Felder M."/>
            <person name="Thangavelu M."/>
            <person name="Johnson D."/>
            <person name="Knights A."/>
            <person name="Loulseged H."/>
            <person name="Mungall K."/>
            <person name="Oliver K."/>
            <person name="Price C."/>
            <person name="Quail M.A."/>
            <person name="Urushihara H."/>
            <person name="Hernandez J."/>
            <person name="Rabbinowitsch E."/>
            <person name="Steffen D."/>
            <person name="Sanders M."/>
            <person name="Ma J."/>
            <person name="Kohara Y."/>
            <person name="Sharp S."/>
            <person name="Simmonds M."/>
            <person name="Spiegler S."/>
            <person name="Tivey A."/>
            <person name="Sugano S."/>
            <person name="White B."/>
            <person name="Walker D."/>
            <person name="Woodward J."/>
            <person name="Winckler T."/>
            <person name="Tanaka Y."/>
            <person name="Shaulsky G."/>
            <person name="Schleicher M."/>
            <person name="Weinstock G."/>
            <person name="Rosenthal A."/>
            <person name="Cox E.C."/>
            <person name="Chisholm R.L."/>
            <person name="Gibbs R."/>
            <person name="Loomis W.F."/>
            <person name="Platzer M."/>
            <person name="Kay R.R."/>
            <person name="Williams J."/>
            <person name="Dear P.H."/>
            <person name="Noegel A.A."/>
            <person name="Barrell B."/>
            <person name="Kuspa A."/>
        </authorList>
    </citation>
    <scope>NUCLEOTIDE SEQUENCE [LARGE SCALE GENOMIC DNA]</scope>
    <source>
        <strain evidence="7 8">AX4</strain>
    </source>
</reference>
<dbReference type="VEuPathDB" id="AmoebaDB:DDB_G0269576"/>
<dbReference type="Pfam" id="PF01565">
    <property type="entry name" value="FAD_binding_4"/>
    <property type="match status" value="1"/>
</dbReference>
<dbReference type="PANTHER" id="PTHR42973:SF44">
    <property type="entry name" value="FAD-BINDING PCMH-TYPE DOMAIN-CONTAINING PROTEIN"/>
    <property type="match status" value="1"/>
</dbReference>
<dbReference type="Proteomes" id="UP000002195">
    <property type="component" value="Unassembled WGS sequence"/>
</dbReference>
<dbReference type="FunCoup" id="Q55DP7">
    <property type="interactions" value="3"/>
</dbReference>